<dbReference type="GO" id="GO:0000155">
    <property type="term" value="F:phosphorelay sensor kinase activity"/>
    <property type="evidence" value="ECO:0007669"/>
    <property type="project" value="InterPro"/>
</dbReference>
<evidence type="ECO:0000256" key="1">
    <source>
        <dbReference type="PROSITE-ProRule" id="PRU00339"/>
    </source>
</evidence>
<dbReference type="Pfam" id="PF13424">
    <property type="entry name" value="TPR_12"/>
    <property type="match status" value="2"/>
</dbReference>
<dbReference type="AlphaFoldDB" id="A0A1I2NWY3"/>
<dbReference type="InterPro" id="IPR010559">
    <property type="entry name" value="Sig_transdc_His_kin_internal"/>
</dbReference>
<dbReference type="InterPro" id="IPR019734">
    <property type="entry name" value="TPR_rpt"/>
</dbReference>
<dbReference type="EMBL" id="FOOH01000025">
    <property type="protein sequence ID" value="SFG08053.1"/>
    <property type="molecule type" value="Genomic_DNA"/>
</dbReference>
<evidence type="ECO:0000259" key="4">
    <source>
        <dbReference type="Pfam" id="PF06580"/>
    </source>
</evidence>
<feature type="domain" description="Signal transduction histidine kinase internal region" evidence="4">
    <location>
        <begin position="470"/>
        <end position="549"/>
    </location>
</feature>
<dbReference type="Pfam" id="PF13181">
    <property type="entry name" value="TPR_8"/>
    <property type="match status" value="1"/>
</dbReference>
<organism evidence="5 6">
    <name type="scientific">Salegentibacter agarivorans</name>
    <dbReference type="NCBI Taxonomy" id="345907"/>
    <lineage>
        <taxon>Bacteria</taxon>
        <taxon>Pseudomonadati</taxon>
        <taxon>Bacteroidota</taxon>
        <taxon>Flavobacteriia</taxon>
        <taxon>Flavobacteriales</taxon>
        <taxon>Flavobacteriaceae</taxon>
        <taxon>Salegentibacter</taxon>
    </lineage>
</organism>
<reference evidence="6" key="1">
    <citation type="submission" date="2016-10" db="EMBL/GenBank/DDBJ databases">
        <authorList>
            <person name="Varghese N."/>
            <person name="Submissions S."/>
        </authorList>
    </citation>
    <scope>NUCLEOTIDE SEQUENCE [LARGE SCALE GENOMIC DNA]</scope>
    <source>
        <strain evidence="6">DSM 23515</strain>
    </source>
</reference>
<feature type="coiled-coil region" evidence="2">
    <location>
        <begin position="453"/>
        <end position="480"/>
    </location>
</feature>
<dbReference type="Gene3D" id="1.25.40.10">
    <property type="entry name" value="Tetratricopeptide repeat domain"/>
    <property type="match status" value="2"/>
</dbReference>
<dbReference type="SUPFAM" id="SSF48452">
    <property type="entry name" value="TPR-like"/>
    <property type="match status" value="2"/>
</dbReference>
<dbReference type="RefSeq" id="WP_093305917.1">
    <property type="nucleotide sequence ID" value="NZ_FOOH01000025.1"/>
</dbReference>
<evidence type="ECO:0000256" key="3">
    <source>
        <dbReference type="SAM" id="Phobius"/>
    </source>
</evidence>
<dbReference type="GO" id="GO:0016020">
    <property type="term" value="C:membrane"/>
    <property type="evidence" value="ECO:0007669"/>
    <property type="project" value="InterPro"/>
</dbReference>
<dbReference type="InterPro" id="IPR036890">
    <property type="entry name" value="HATPase_C_sf"/>
</dbReference>
<proteinExistence type="predicted"/>
<dbReference type="InterPro" id="IPR050640">
    <property type="entry name" value="Bact_2-comp_sensor_kinase"/>
</dbReference>
<keyword evidence="3" id="KW-0812">Transmembrane</keyword>
<evidence type="ECO:0000256" key="2">
    <source>
        <dbReference type="SAM" id="Coils"/>
    </source>
</evidence>
<dbReference type="Proteomes" id="UP000199116">
    <property type="component" value="Unassembled WGS sequence"/>
</dbReference>
<sequence length="699" mass="80538">MALLQFRNFRILILVIFPAIFFLSAGLSAQSKIDSLSTQFQQAESDSLKVVTQIQLSRQIHREAHNEEKELQYAQGAVQKALQLNDTLLYALALDNLGLLFRYHQNYDESLPLHTKAYNLVKDKDINPLNKMIFANNAGVAGRYNHNYDTAVSYYMEALKIAERENDLKNIAIASNGIGNALTSIPGRADQALDYFERSLEAEKERNNSLGVAMNYLSIGDYYIDKSNFTKAREYLNELLEINREREDQYGLAITNEFLGKSYLVEGRNLNRAKEFFTISLEGFQQIGDRQKQAEILSSLGDIEQKQGRPISAEEYYQNSLDLASGLNLHGLLMQNYLRMAHLKEETGEPVEALSYFKQGKAYEDSIKLSEQNVEIAALVRKYDLEKKESRIELLQKDRALQEARLDTQEQLLEERRILMLLMGIGLLLILIIFFLQYRNAQTKKKTNARILKEEKEKMKAIYERNLARAEILVTRLQINPHFLFNSLNAITYLIQTKENEKAMKYLVVFSRYTRMVLETSQKHIIPLSEEIKLTRYYLTLEENRFEKDFTYKIKVEESAVKGISIPPLLLQPFIENAIWHGLLPSKRDKKQLFINIIPNEKEITIIIDDNGVGRKNAGRKTTSGKKHKSMGMQIIQERISLYNKSYSGKITYEIIDKKDENCKPEGTRVVLTLQRIEGKKPGDNFNKFEALPSEAEIS</sequence>
<evidence type="ECO:0000313" key="5">
    <source>
        <dbReference type="EMBL" id="SFG08053.1"/>
    </source>
</evidence>
<dbReference type="Pfam" id="PF06580">
    <property type="entry name" value="His_kinase"/>
    <property type="match status" value="1"/>
</dbReference>
<accession>A0A1I2NWY3</accession>
<feature type="coiled-coil region" evidence="2">
    <location>
        <begin position="385"/>
        <end position="412"/>
    </location>
</feature>
<dbReference type="PROSITE" id="PS50005">
    <property type="entry name" value="TPR"/>
    <property type="match status" value="1"/>
</dbReference>
<evidence type="ECO:0000313" key="6">
    <source>
        <dbReference type="Proteomes" id="UP000199116"/>
    </source>
</evidence>
<dbReference type="PANTHER" id="PTHR34220:SF7">
    <property type="entry name" value="SENSOR HISTIDINE KINASE YPDA"/>
    <property type="match status" value="1"/>
</dbReference>
<keyword evidence="2" id="KW-0175">Coiled coil</keyword>
<dbReference type="SMART" id="SM00028">
    <property type="entry name" value="TPR"/>
    <property type="match status" value="6"/>
</dbReference>
<dbReference type="InterPro" id="IPR011990">
    <property type="entry name" value="TPR-like_helical_dom_sf"/>
</dbReference>
<name>A0A1I2NWY3_9FLAO</name>
<keyword evidence="1" id="KW-0802">TPR repeat</keyword>
<keyword evidence="3" id="KW-1133">Transmembrane helix</keyword>
<protein>
    <submittedName>
        <fullName evidence="5">Tetratricopeptide repeat-containing protein</fullName>
    </submittedName>
</protein>
<keyword evidence="6" id="KW-1185">Reference proteome</keyword>
<dbReference type="Pfam" id="PF13176">
    <property type="entry name" value="TPR_7"/>
    <property type="match status" value="1"/>
</dbReference>
<feature type="transmembrane region" description="Helical" evidence="3">
    <location>
        <begin position="418"/>
        <end position="436"/>
    </location>
</feature>
<keyword evidence="3" id="KW-0472">Membrane</keyword>
<dbReference type="Gene3D" id="3.30.565.10">
    <property type="entry name" value="Histidine kinase-like ATPase, C-terminal domain"/>
    <property type="match status" value="1"/>
</dbReference>
<dbReference type="PANTHER" id="PTHR34220">
    <property type="entry name" value="SENSOR HISTIDINE KINASE YPDA"/>
    <property type="match status" value="1"/>
</dbReference>
<gene>
    <name evidence="5" type="ORF">SAMN04488033_12539</name>
</gene>
<dbReference type="SUPFAM" id="SSF55874">
    <property type="entry name" value="ATPase domain of HSP90 chaperone/DNA topoisomerase II/histidine kinase"/>
    <property type="match status" value="1"/>
</dbReference>
<feature type="repeat" description="TPR" evidence="1">
    <location>
        <begin position="213"/>
        <end position="246"/>
    </location>
</feature>